<organism evidence="2 3">
    <name type="scientific">Rhodoferax saidenbachensis</name>
    <dbReference type="NCBI Taxonomy" id="1484693"/>
    <lineage>
        <taxon>Bacteria</taxon>
        <taxon>Pseudomonadati</taxon>
        <taxon>Pseudomonadota</taxon>
        <taxon>Betaproteobacteria</taxon>
        <taxon>Burkholderiales</taxon>
        <taxon>Comamonadaceae</taxon>
        <taxon>Rhodoferax</taxon>
    </lineage>
</organism>
<dbReference type="Proteomes" id="UP001268089">
    <property type="component" value="Unassembled WGS sequence"/>
</dbReference>
<dbReference type="Gene3D" id="3.40.50.300">
    <property type="entry name" value="P-loop containing nucleotide triphosphate hydrolases"/>
    <property type="match status" value="1"/>
</dbReference>
<dbReference type="EMBL" id="JAVDXO010000009">
    <property type="protein sequence ID" value="MDR7308227.1"/>
    <property type="molecule type" value="Genomic_DNA"/>
</dbReference>
<keyword evidence="3" id="KW-1185">Reference proteome</keyword>
<evidence type="ECO:0000259" key="1">
    <source>
        <dbReference type="SMART" id="SM00382"/>
    </source>
</evidence>
<proteinExistence type="predicted"/>
<evidence type="ECO:0000313" key="3">
    <source>
        <dbReference type="Proteomes" id="UP001268089"/>
    </source>
</evidence>
<dbReference type="SMART" id="SM00382">
    <property type="entry name" value="AAA"/>
    <property type="match status" value="1"/>
</dbReference>
<dbReference type="SUPFAM" id="SSF52540">
    <property type="entry name" value="P-loop containing nucleoside triphosphate hydrolases"/>
    <property type="match status" value="1"/>
</dbReference>
<evidence type="ECO:0000313" key="2">
    <source>
        <dbReference type="EMBL" id="MDR7308227.1"/>
    </source>
</evidence>
<protein>
    <submittedName>
        <fullName evidence="2">Replication-associated recombination protein RarA</fullName>
    </submittedName>
</protein>
<dbReference type="InterPro" id="IPR003593">
    <property type="entry name" value="AAA+_ATPase"/>
</dbReference>
<gene>
    <name evidence="2" type="ORF">J2X15_003536</name>
</gene>
<reference evidence="2 3" key="1">
    <citation type="submission" date="2023-07" db="EMBL/GenBank/DDBJ databases">
        <title>Sorghum-associated microbial communities from plants grown in Nebraska, USA.</title>
        <authorList>
            <person name="Schachtman D."/>
        </authorList>
    </citation>
    <scope>NUCLEOTIDE SEQUENCE [LARGE SCALE GENOMIC DNA]</scope>
    <source>
        <strain evidence="2 3">BE308</strain>
    </source>
</reference>
<dbReference type="InterPro" id="IPR008868">
    <property type="entry name" value="TniB"/>
</dbReference>
<dbReference type="PANTHER" id="PTHR35894">
    <property type="entry name" value="GENERAL SECRETION PATHWAY PROTEIN A-RELATED"/>
    <property type="match status" value="1"/>
</dbReference>
<dbReference type="InterPro" id="IPR027417">
    <property type="entry name" value="P-loop_NTPase"/>
</dbReference>
<dbReference type="Pfam" id="PF05621">
    <property type="entry name" value="TniB"/>
    <property type="match status" value="1"/>
</dbReference>
<name>A0ABU1ZRR8_9BURK</name>
<sequence length="324" mass="36049">MTASNVVDEGDEFSDFDFEDQDIEARRLKMYSEKALSIGLPIDQMFINHPAFSEALAALDRIFQLATKVDMPHGMRLIGSSGTGKTSLLKYFQRSLPKSSLFVEGLGAIYLRIPMNVSTPYLVSRLLRLYGYPFRRVTWDAMEQRITVLLEAIRQKGTQVIMLDEAHNLAPVPGRRKSSQDEGTSPTDLIRLLMDEARIGVILSGINALDGLADLDQALASRVVGCYRFDPFKYDATWIGLVKGFVQQVSQFDLRLLLDKEMSQRLYKATEGNLRSLKRLLTEVVLVAVDSGAETAEVSHIRKAYGLVYGAASLKENPFGSGTA</sequence>
<comment type="caution">
    <text evidence="2">The sequence shown here is derived from an EMBL/GenBank/DDBJ whole genome shotgun (WGS) entry which is preliminary data.</text>
</comment>
<accession>A0ABU1ZRR8</accession>
<feature type="domain" description="AAA+ ATPase" evidence="1">
    <location>
        <begin position="71"/>
        <end position="235"/>
    </location>
</feature>
<dbReference type="RefSeq" id="WP_310345208.1">
    <property type="nucleotide sequence ID" value="NZ_JAVDXO010000009.1"/>
</dbReference>
<dbReference type="PANTHER" id="PTHR35894:SF1">
    <property type="entry name" value="PHOSPHORIBULOKINASE _ URIDINE KINASE FAMILY"/>
    <property type="match status" value="1"/>
</dbReference>
<dbReference type="InterPro" id="IPR052026">
    <property type="entry name" value="ExeA_AAA_ATPase_DNA-bind"/>
</dbReference>